<keyword evidence="3" id="KW-1185">Reference proteome</keyword>
<dbReference type="PANTHER" id="PTHR23310:SF77">
    <property type="entry name" value="LD25952P"/>
    <property type="match status" value="1"/>
</dbReference>
<dbReference type="PRINTS" id="PR00689">
    <property type="entry name" value="ACOABINDINGP"/>
</dbReference>
<dbReference type="AlphaFoldDB" id="A0A0R3S4Z4"/>
<feature type="domain" description="ACB" evidence="2">
    <location>
        <begin position="14"/>
        <end position="103"/>
    </location>
</feature>
<dbReference type="WBParaSite" id="EEL_0000986301-mRNA-1">
    <property type="protein sequence ID" value="EEL_0000986301-mRNA-1"/>
    <property type="gene ID" value="EEL_0000986301"/>
</dbReference>
<dbReference type="Proteomes" id="UP000050640">
    <property type="component" value="Unplaced"/>
</dbReference>
<reference evidence="4" key="1">
    <citation type="submission" date="2017-02" db="UniProtKB">
        <authorList>
            <consortium name="WormBaseParasite"/>
        </authorList>
    </citation>
    <scope>IDENTIFICATION</scope>
</reference>
<evidence type="ECO:0000256" key="1">
    <source>
        <dbReference type="ARBA" id="ARBA00023121"/>
    </source>
</evidence>
<sequence length="437" mass="50424">MLSDSVETIGECTYDAAFKAAVDIIQNLPKKGVISISANQKLRLYSLFKQGISGKCNVPCPPLWRAVDRMKWRAWDALGSMDSLEAKKTYVAELKNIISHVQHKYDIAELSKGSDERTVELLREKLSILGYGISDLKRREDLDDFRRQLCHMAEESCEMKILTVRRFESFSCLQRGVERRKGFRTEMDYLQSSGINELSDQCSESSTSTGEYIDALCCNHVSYFNFLSYFKEPCICNREQPSNQRLLSRLQDRSRLYYNYTRSYNNREPSHAQASATPAKRTLRDIVIMASSSASRADVKVSLPNRSECFRGDHSKFMITCKRYRKELIVDHCISSMFSGTNVELLFKKIDDLEQMKAAVSETLLDVVDKRIAYPKMITSYVTEAGKFRMKRMEEAKLIWQTESIEKKDVEKMLEMINEVKEAEKESDVLLQRLEEV</sequence>
<name>A0A0R3S4Z4_9BILA</name>
<dbReference type="InterPro" id="IPR000582">
    <property type="entry name" value="Acyl-CoA-binding_protein"/>
</dbReference>
<proteinExistence type="predicted"/>
<evidence type="ECO:0000313" key="4">
    <source>
        <dbReference type="WBParaSite" id="EEL_0000986301-mRNA-1"/>
    </source>
</evidence>
<dbReference type="PANTHER" id="PTHR23310">
    <property type="entry name" value="ACYL-COA-BINDING PROTEIN, ACBP"/>
    <property type="match status" value="1"/>
</dbReference>
<dbReference type="Gene3D" id="1.20.80.10">
    <property type="match status" value="1"/>
</dbReference>
<evidence type="ECO:0000313" key="3">
    <source>
        <dbReference type="Proteomes" id="UP000050640"/>
    </source>
</evidence>
<keyword evidence="1" id="KW-0446">Lipid-binding</keyword>
<dbReference type="GO" id="GO:0006631">
    <property type="term" value="P:fatty acid metabolic process"/>
    <property type="evidence" value="ECO:0007669"/>
    <property type="project" value="TreeGrafter"/>
</dbReference>
<accession>A0A0R3S4Z4</accession>
<dbReference type="PROSITE" id="PS51228">
    <property type="entry name" value="ACB_2"/>
    <property type="match status" value="1"/>
</dbReference>
<dbReference type="GO" id="GO:0005737">
    <property type="term" value="C:cytoplasm"/>
    <property type="evidence" value="ECO:0007669"/>
    <property type="project" value="TreeGrafter"/>
</dbReference>
<protein>
    <submittedName>
        <fullName evidence="4">ACB domain-containing protein</fullName>
    </submittedName>
</protein>
<evidence type="ECO:0000259" key="2">
    <source>
        <dbReference type="PROSITE" id="PS51228"/>
    </source>
</evidence>
<dbReference type="InterPro" id="IPR035984">
    <property type="entry name" value="Acyl-CoA-binding_sf"/>
</dbReference>
<dbReference type="GO" id="GO:0000062">
    <property type="term" value="F:fatty-acyl-CoA binding"/>
    <property type="evidence" value="ECO:0007669"/>
    <property type="project" value="InterPro"/>
</dbReference>
<dbReference type="SUPFAM" id="SSF47027">
    <property type="entry name" value="Acyl-CoA binding protein"/>
    <property type="match status" value="1"/>
</dbReference>
<organism evidence="3 4">
    <name type="scientific">Elaeophora elaphi</name>
    <dbReference type="NCBI Taxonomy" id="1147741"/>
    <lineage>
        <taxon>Eukaryota</taxon>
        <taxon>Metazoa</taxon>
        <taxon>Ecdysozoa</taxon>
        <taxon>Nematoda</taxon>
        <taxon>Chromadorea</taxon>
        <taxon>Rhabditida</taxon>
        <taxon>Spirurina</taxon>
        <taxon>Spiruromorpha</taxon>
        <taxon>Filarioidea</taxon>
        <taxon>Onchocercidae</taxon>
        <taxon>Elaeophora</taxon>
    </lineage>
</organism>
<dbReference type="InterPro" id="IPR014352">
    <property type="entry name" value="FERM/acyl-CoA-bd_prot_sf"/>
</dbReference>
<dbReference type="Pfam" id="PF00887">
    <property type="entry name" value="ACBP"/>
    <property type="match status" value="1"/>
</dbReference>
<dbReference type="STRING" id="1147741.A0A0R3S4Z4"/>